<protein>
    <submittedName>
        <fullName evidence="2">Uncharacterized protein</fullName>
    </submittedName>
</protein>
<dbReference type="EMBL" id="CAUOFW020000753">
    <property type="protein sequence ID" value="CAK9136430.1"/>
    <property type="molecule type" value="Genomic_DNA"/>
</dbReference>
<accession>A0ABC8QUK8</accession>
<evidence type="ECO:0000313" key="2">
    <source>
        <dbReference type="EMBL" id="CAK9136430.1"/>
    </source>
</evidence>
<feature type="compositionally biased region" description="Low complexity" evidence="1">
    <location>
        <begin position="10"/>
        <end position="19"/>
    </location>
</feature>
<gene>
    <name evidence="2" type="ORF">ILEXP_LOCUS3404</name>
</gene>
<reference evidence="2 3" key="1">
    <citation type="submission" date="2024-02" db="EMBL/GenBank/DDBJ databases">
        <authorList>
            <person name="Vignale AGUSTIN F."/>
            <person name="Sosa J E."/>
            <person name="Modenutti C."/>
        </authorList>
    </citation>
    <scope>NUCLEOTIDE SEQUENCE [LARGE SCALE GENOMIC DNA]</scope>
</reference>
<comment type="caution">
    <text evidence="2">The sequence shown here is derived from an EMBL/GenBank/DDBJ whole genome shotgun (WGS) entry which is preliminary data.</text>
</comment>
<feature type="region of interest" description="Disordered" evidence="1">
    <location>
        <begin position="1"/>
        <end position="25"/>
    </location>
</feature>
<sequence>MGFLRWPKPSSTTNSTTSSVAETNSPPNCCCLSKLLRKLKKHKRMLRSTSRQASFQCRYDPLSYSLNFDTGGCGSFLDEDYYQFCAFSSRFVATPRQEMTVQA</sequence>
<dbReference type="Proteomes" id="UP001642360">
    <property type="component" value="Unassembled WGS sequence"/>
</dbReference>
<proteinExistence type="predicted"/>
<evidence type="ECO:0000256" key="1">
    <source>
        <dbReference type="SAM" id="MobiDB-lite"/>
    </source>
</evidence>
<evidence type="ECO:0000313" key="3">
    <source>
        <dbReference type="Proteomes" id="UP001642360"/>
    </source>
</evidence>
<keyword evidence="3" id="KW-1185">Reference proteome</keyword>
<name>A0ABC8QUK8_9AQUA</name>
<dbReference type="PANTHER" id="PTHR33168">
    <property type="entry name" value="STRESS INDUCED PROTEIN-RELATED"/>
    <property type="match status" value="1"/>
</dbReference>
<organism evidence="2 3">
    <name type="scientific">Ilex paraguariensis</name>
    <name type="common">yerba mate</name>
    <dbReference type="NCBI Taxonomy" id="185542"/>
    <lineage>
        <taxon>Eukaryota</taxon>
        <taxon>Viridiplantae</taxon>
        <taxon>Streptophyta</taxon>
        <taxon>Embryophyta</taxon>
        <taxon>Tracheophyta</taxon>
        <taxon>Spermatophyta</taxon>
        <taxon>Magnoliopsida</taxon>
        <taxon>eudicotyledons</taxon>
        <taxon>Gunneridae</taxon>
        <taxon>Pentapetalae</taxon>
        <taxon>asterids</taxon>
        <taxon>campanulids</taxon>
        <taxon>Aquifoliales</taxon>
        <taxon>Aquifoliaceae</taxon>
        <taxon>Ilex</taxon>
    </lineage>
</organism>
<dbReference type="AlphaFoldDB" id="A0ABC8QUK8"/>